<evidence type="ECO:0000313" key="2">
    <source>
        <dbReference type="Proteomes" id="UP000823849"/>
    </source>
</evidence>
<dbReference type="AlphaFoldDB" id="A0A9D2N9X4"/>
<comment type="caution">
    <text evidence="1">The sequence shown here is derived from an EMBL/GenBank/DDBJ whole genome shotgun (WGS) entry which is preliminary data.</text>
</comment>
<reference evidence="1" key="1">
    <citation type="journal article" date="2021" name="PeerJ">
        <title>Extensive microbial diversity within the chicken gut microbiome revealed by metagenomics and culture.</title>
        <authorList>
            <person name="Gilroy R."/>
            <person name="Ravi A."/>
            <person name="Getino M."/>
            <person name="Pursley I."/>
            <person name="Horton D.L."/>
            <person name="Alikhan N.F."/>
            <person name="Baker D."/>
            <person name="Gharbi K."/>
            <person name="Hall N."/>
            <person name="Watson M."/>
            <person name="Adriaenssens E.M."/>
            <person name="Foster-Nyarko E."/>
            <person name="Jarju S."/>
            <person name="Secka A."/>
            <person name="Antonio M."/>
            <person name="Oren A."/>
            <person name="Chaudhuri R.R."/>
            <person name="La Ragione R."/>
            <person name="Hildebrand F."/>
            <person name="Pallen M.J."/>
        </authorList>
    </citation>
    <scope>NUCLEOTIDE SEQUENCE</scope>
    <source>
        <strain evidence="1">CHK185-5351</strain>
    </source>
</reference>
<accession>A0A9D2N9X4</accession>
<proteinExistence type="predicted"/>
<gene>
    <name evidence="1" type="ORF">H9705_02990</name>
</gene>
<dbReference type="Proteomes" id="UP000823849">
    <property type="component" value="Unassembled WGS sequence"/>
</dbReference>
<protein>
    <submittedName>
        <fullName evidence="1">Uncharacterized protein</fullName>
    </submittedName>
</protein>
<evidence type="ECO:0000313" key="1">
    <source>
        <dbReference type="EMBL" id="HJC14784.1"/>
    </source>
</evidence>
<sequence length="259" mass="30083">MTKKDLEQYFIPSLTLLETDLTETELLFRKIIFTEQAFPSQKRQPAYGPEEAGYVFFRWSYELPGGPFTGLKKLILEIRRRTGLRSSYRGIVGIDVTPWKSHEKEEYFQIMQKYLYDNSKEWDLVYICSGYSPGELSDLRRVCANYFILHSRRAYVYSQETLSRYVQNAFSHFGVTADKKAVQELAAALGARLPMENRTLPVIRRIAYEILCRETEQKEKVLRISEKSVKQYLQEPESSLAILAGTCLGTEYEAYETAI</sequence>
<reference evidence="1" key="2">
    <citation type="submission" date="2021-04" db="EMBL/GenBank/DDBJ databases">
        <authorList>
            <person name="Gilroy R."/>
        </authorList>
    </citation>
    <scope>NUCLEOTIDE SEQUENCE</scope>
    <source>
        <strain evidence="1">CHK185-5351</strain>
    </source>
</reference>
<organism evidence="1 2">
    <name type="scientific">Candidatus Fusicatenibacter intestinigallinarum</name>
    <dbReference type="NCBI Taxonomy" id="2838598"/>
    <lineage>
        <taxon>Bacteria</taxon>
        <taxon>Bacillati</taxon>
        <taxon>Bacillota</taxon>
        <taxon>Clostridia</taxon>
        <taxon>Lachnospirales</taxon>
        <taxon>Lachnospiraceae</taxon>
        <taxon>Fusicatenibacter</taxon>
    </lineage>
</organism>
<name>A0A9D2N9X4_9FIRM</name>
<dbReference type="EMBL" id="DWWU01000012">
    <property type="protein sequence ID" value="HJC14784.1"/>
    <property type="molecule type" value="Genomic_DNA"/>
</dbReference>